<feature type="domain" description="SnoaL-like" evidence="2">
    <location>
        <begin position="35"/>
        <end position="125"/>
    </location>
</feature>
<dbReference type="Gene3D" id="3.10.450.50">
    <property type="match status" value="1"/>
</dbReference>
<dbReference type="Proteomes" id="UP000053424">
    <property type="component" value="Unassembled WGS sequence"/>
</dbReference>
<dbReference type="SUPFAM" id="SSF54427">
    <property type="entry name" value="NTF2-like"/>
    <property type="match status" value="1"/>
</dbReference>
<accession>A0A0C3BZ88</accession>
<organism evidence="3 4">
    <name type="scientific">Hebeloma cylindrosporum</name>
    <dbReference type="NCBI Taxonomy" id="76867"/>
    <lineage>
        <taxon>Eukaryota</taxon>
        <taxon>Fungi</taxon>
        <taxon>Dikarya</taxon>
        <taxon>Basidiomycota</taxon>
        <taxon>Agaricomycotina</taxon>
        <taxon>Agaricomycetes</taxon>
        <taxon>Agaricomycetidae</taxon>
        <taxon>Agaricales</taxon>
        <taxon>Agaricineae</taxon>
        <taxon>Hymenogastraceae</taxon>
        <taxon>Hebeloma</taxon>
    </lineage>
</organism>
<dbReference type="InterPro" id="IPR037401">
    <property type="entry name" value="SnoaL-like"/>
</dbReference>
<dbReference type="HOGENOM" id="CLU_109895_0_0_1"/>
<gene>
    <name evidence="3" type="ORF">M413DRAFT_448895</name>
</gene>
<evidence type="ECO:0000256" key="1">
    <source>
        <dbReference type="SAM" id="MobiDB-lite"/>
    </source>
</evidence>
<sequence>MSSGSSSHSFNPSESPNYGFQVPETPSRNLRTFLAYVDALHSWDLVAMLDCFDDSLEHRILPQSMGRPVLNKRQYGEYFKGLMPLFKSFELSIHEVIEADDKMTVHTTSTGESPTGVPYINESILMIHFVAPPPDAGPNALPRIRLVKEFNDSESNLKFFKEARAKEKLRQASGSRG</sequence>
<dbReference type="PANTHER" id="PTHR39598">
    <property type="entry name" value="AUSTINOL SYNTHESIS PROTEIN F-RELATED"/>
    <property type="match status" value="1"/>
</dbReference>
<name>A0A0C3BZ88_HEBCY</name>
<dbReference type="AlphaFoldDB" id="A0A0C3BZ88"/>
<evidence type="ECO:0000259" key="2">
    <source>
        <dbReference type="Pfam" id="PF12680"/>
    </source>
</evidence>
<proteinExistence type="predicted"/>
<evidence type="ECO:0000313" key="4">
    <source>
        <dbReference type="Proteomes" id="UP000053424"/>
    </source>
</evidence>
<evidence type="ECO:0000313" key="3">
    <source>
        <dbReference type="EMBL" id="KIM36761.1"/>
    </source>
</evidence>
<reference evidence="3 4" key="1">
    <citation type="submission" date="2014-04" db="EMBL/GenBank/DDBJ databases">
        <authorList>
            <consortium name="DOE Joint Genome Institute"/>
            <person name="Kuo A."/>
            <person name="Gay G."/>
            <person name="Dore J."/>
            <person name="Kohler A."/>
            <person name="Nagy L.G."/>
            <person name="Floudas D."/>
            <person name="Copeland A."/>
            <person name="Barry K.W."/>
            <person name="Cichocki N."/>
            <person name="Veneault-Fourrey C."/>
            <person name="LaButti K."/>
            <person name="Lindquist E.A."/>
            <person name="Lipzen A."/>
            <person name="Lundell T."/>
            <person name="Morin E."/>
            <person name="Murat C."/>
            <person name="Sun H."/>
            <person name="Tunlid A."/>
            <person name="Henrissat B."/>
            <person name="Grigoriev I.V."/>
            <person name="Hibbett D.S."/>
            <person name="Martin F."/>
            <person name="Nordberg H.P."/>
            <person name="Cantor M.N."/>
            <person name="Hua S.X."/>
        </authorList>
    </citation>
    <scope>NUCLEOTIDE SEQUENCE [LARGE SCALE GENOMIC DNA]</scope>
    <source>
        <strain evidence="4">h7</strain>
    </source>
</reference>
<dbReference type="EMBL" id="KN831802">
    <property type="protein sequence ID" value="KIM36761.1"/>
    <property type="molecule type" value="Genomic_DNA"/>
</dbReference>
<dbReference type="Pfam" id="PF12680">
    <property type="entry name" value="SnoaL_2"/>
    <property type="match status" value="1"/>
</dbReference>
<feature type="compositionally biased region" description="Low complexity" evidence="1">
    <location>
        <begin position="1"/>
        <end position="15"/>
    </location>
</feature>
<dbReference type="PANTHER" id="PTHR39598:SF1">
    <property type="entry name" value="AUSTINOID BIOSYNTHESIS CLUSTERS PROTEIN F-RELATED"/>
    <property type="match status" value="1"/>
</dbReference>
<reference evidence="4" key="2">
    <citation type="submission" date="2015-01" db="EMBL/GenBank/DDBJ databases">
        <title>Evolutionary Origins and Diversification of the Mycorrhizal Mutualists.</title>
        <authorList>
            <consortium name="DOE Joint Genome Institute"/>
            <consortium name="Mycorrhizal Genomics Consortium"/>
            <person name="Kohler A."/>
            <person name="Kuo A."/>
            <person name="Nagy L.G."/>
            <person name="Floudas D."/>
            <person name="Copeland A."/>
            <person name="Barry K.W."/>
            <person name="Cichocki N."/>
            <person name="Veneault-Fourrey C."/>
            <person name="LaButti K."/>
            <person name="Lindquist E.A."/>
            <person name="Lipzen A."/>
            <person name="Lundell T."/>
            <person name="Morin E."/>
            <person name="Murat C."/>
            <person name="Riley R."/>
            <person name="Ohm R."/>
            <person name="Sun H."/>
            <person name="Tunlid A."/>
            <person name="Henrissat B."/>
            <person name="Grigoriev I.V."/>
            <person name="Hibbett D.S."/>
            <person name="Martin F."/>
        </authorList>
    </citation>
    <scope>NUCLEOTIDE SEQUENCE [LARGE SCALE GENOMIC DNA]</scope>
    <source>
        <strain evidence="4">h7</strain>
    </source>
</reference>
<keyword evidence="4" id="KW-1185">Reference proteome</keyword>
<dbReference type="InterPro" id="IPR032710">
    <property type="entry name" value="NTF2-like_dom_sf"/>
</dbReference>
<dbReference type="STRING" id="686832.A0A0C3BZ88"/>
<protein>
    <recommendedName>
        <fullName evidence="2">SnoaL-like domain-containing protein</fullName>
    </recommendedName>
</protein>
<dbReference type="InterPro" id="IPR050977">
    <property type="entry name" value="Fungal_Meroterpenoid_Isomerase"/>
</dbReference>
<dbReference type="OrthoDB" id="3758478at2759"/>
<feature type="region of interest" description="Disordered" evidence="1">
    <location>
        <begin position="1"/>
        <end position="22"/>
    </location>
</feature>